<dbReference type="EMBL" id="CP031517">
    <property type="protein sequence ID" value="QOS40466.1"/>
    <property type="molecule type" value="Genomic_DNA"/>
</dbReference>
<evidence type="ECO:0000256" key="8">
    <source>
        <dbReference type="ARBA" id="ARBA00052101"/>
    </source>
</evidence>
<dbReference type="PROSITE" id="PS00445">
    <property type="entry name" value="FGGY_KINASES_2"/>
    <property type="match status" value="1"/>
</dbReference>
<feature type="binding site" evidence="9">
    <location>
        <position position="20"/>
    </location>
    <ligand>
        <name>ATP</name>
        <dbReference type="ChEBI" id="CHEBI:30616"/>
    </ligand>
</feature>
<feature type="binding site" evidence="9">
    <location>
        <position position="250"/>
    </location>
    <ligand>
        <name>glycerol</name>
        <dbReference type="ChEBI" id="CHEBI:17754"/>
    </ligand>
</feature>
<feature type="domain" description="Carbohydrate kinase FGGY N-terminal" evidence="11">
    <location>
        <begin position="10"/>
        <end position="256"/>
    </location>
</feature>
<feature type="binding site" evidence="9">
    <location>
        <position position="18"/>
    </location>
    <ligand>
        <name>sn-glycerol 3-phosphate</name>
        <dbReference type="ChEBI" id="CHEBI:57597"/>
    </ligand>
</feature>
<proteinExistence type="inferred from homology"/>
<keyword evidence="7 9" id="KW-0067">ATP-binding</keyword>
<gene>
    <name evidence="9 14" type="primary">glpK</name>
    <name evidence="14" type="ORF">DYE49_08350</name>
    <name evidence="13" type="ORF">HNP77_000151</name>
</gene>
<dbReference type="Gene3D" id="3.30.420.40">
    <property type="match status" value="2"/>
</dbReference>
<feature type="binding site" evidence="9">
    <location>
        <position position="19"/>
    </location>
    <ligand>
        <name>ATP</name>
        <dbReference type="ChEBI" id="CHEBI:30616"/>
    </ligand>
</feature>
<reference evidence="14 16" key="1">
    <citation type="submission" date="2018-08" db="EMBL/GenBank/DDBJ databases">
        <title>The first complete genome of Treponema rectale (CHPAT), a commensal spirochete of the bovine rectum.</title>
        <authorList>
            <person name="Staton G.J."/>
            <person name="Clegg S.R."/>
            <person name="Carter S.D."/>
            <person name="Radford A.D."/>
            <person name="Darby A."/>
            <person name="Hall N."/>
            <person name="Birtles R.J."/>
            <person name="Evans N.J."/>
        </authorList>
    </citation>
    <scope>NUCLEOTIDE SEQUENCE [LARGE SCALE GENOMIC DNA]</scope>
    <source>
        <strain evidence="14 16">CHPA</strain>
    </source>
</reference>
<dbReference type="CDD" id="cd07786">
    <property type="entry name" value="FGGY_EcGK_like"/>
    <property type="match status" value="1"/>
</dbReference>
<dbReference type="InterPro" id="IPR005999">
    <property type="entry name" value="Glycerol_kin"/>
</dbReference>
<evidence type="ECO:0000313" key="16">
    <source>
        <dbReference type="Proteomes" id="UP000593591"/>
    </source>
</evidence>
<sequence>MVDAVSEKKYVLALDQGTTSSRAILFNHNAKKISSSQLEIKLFFPKSGWVEQDAQELFLTQLTVMKEAVNTSRIDPEEIAAVGIANQRETVILWDKETGVPVYHAIVWQCRRTASMIEELSAQGKSELIRKKTGLIPDAYFSATKIKWILDNVEGVRQKAEQGKILAGTVDTWLIWKLTGGKVHVTDCTNASRTMLYNIHECRWDEELLQLFDIPESILPQVKDSSCVYGVTDKSVCGFEIPVASCIGDQQAALFGQACFEEGNVKTTFGTGCFMLMNTGSTPIDSKNNLLTTIAIGIGGKVEYALEGSVFMGGAVVKWLRDQLGIIRSARECDVLAESVSDTEGVVMVPAFTGLGSPYWDPYARGMLIGLTRGSGKAHICRAALEGIACQVKDVLEAMRDDYSGGLTEVKVDGGACVSDVMMQFLSDILDMSVFRPKNVETTALGAAYCAGLAVNFWKSRQEIVNNLQIDKIFTCAMTQEKRREIYSRWKLAVERSRGWAKQPDI</sequence>
<feature type="binding site" evidence="9">
    <location>
        <position position="88"/>
    </location>
    <ligand>
        <name>sn-glycerol 3-phosphate</name>
        <dbReference type="ChEBI" id="CHEBI:57597"/>
    </ligand>
</feature>
<keyword evidence="3 9" id="KW-0808">Transferase</keyword>
<comment type="pathway">
    <text evidence="1 9">Polyol metabolism; glycerol degradation via glycerol kinase pathway; sn-glycerol 3-phosphate from glycerol: step 1/1.</text>
</comment>
<evidence type="ECO:0000256" key="10">
    <source>
        <dbReference type="RuleBase" id="RU003733"/>
    </source>
</evidence>
<feature type="binding site" evidence="9">
    <location>
        <position position="88"/>
    </location>
    <ligand>
        <name>glycerol</name>
        <dbReference type="ChEBI" id="CHEBI:17754"/>
    </ligand>
</feature>
<feature type="binding site" evidence="9">
    <location>
        <position position="18"/>
    </location>
    <ligand>
        <name>ATP</name>
        <dbReference type="ChEBI" id="CHEBI:30616"/>
    </ligand>
</feature>
<evidence type="ECO:0000259" key="12">
    <source>
        <dbReference type="Pfam" id="PF02782"/>
    </source>
</evidence>
<feature type="binding site" evidence="9">
    <location>
        <position position="415"/>
    </location>
    <ligand>
        <name>ADP</name>
        <dbReference type="ChEBI" id="CHEBI:456216"/>
    </ligand>
</feature>
<feature type="binding site" evidence="9">
    <location>
        <position position="22"/>
    </location>
    <ligand>
        <name>ADP</name>
        <dbReference type="ChEBI" id="CHEBI:456216"/>
    </ligand>
</feature>
<dbReference type="AlphaFoldDB" id="A0A840S826"/>
<feature type="binding site" evidence="9">
    <location>
        <position position="89"/>
    </location>
    <ligand>
        <name>sn-glycerol 3-phosphate</name>
        <dbReference type="ChEBI" id="CHEBI:57597"/>
    </ligand>
</feature>
<dbReference type="GO" id="GO:0019563">
    <property type="term" value="P:glycerol catabolic process"/>
    <property type="evidence" value="ECO:0007669"/>
    <property type="project" value="UniProtKB-UniRule"/>
</dbReference>
<dbReference type="PROSITE" id="PS00933">
    <property type="entry name" value="FGGY_KINASES_1"/>
    <property type="match status" value="1"/>
</dbReference>
<evidence type="ECO:0000313" key="13">
    <source>
        <dbReference type="EMBL" id="MBB5217807.1"/>
    </source>
</evidence>
<keyword evidence="5 9" id="KW-0418">Kinase</keyword>
<dbReference type="GO" id="GO:0005829">
    <property type="term" value="C:cytosol"/>
    <property type="evidence" value="ECO:0007669"/>
    <property type="project" value="UniProtKB-ARBA"/>
</dbReference>
<evidence type="ECO:0000256" key="7">
    <source>
        <dbReference type="ARBA" id="ARBA00022840"/>
    </source>
</evidence>
<dbReference type="EMBL" id="JACHFR010000001">
    <property type="protein sequence ID" value="MBB5217807.1"/>
    <property type="molecule type" value="Genomic_DNA"/>
</dbReference>
<evidence type="ECO:0000256" key="6">
    <source>
        <dbReference type="ARBA" id="ARBA00022798"/>
    </source>
</evidence>
<dbReference type="HAMAP" id="MF_00186">
    <property type="entry name" value="Glycerol_kin"/>
    <property type="match status" value="1"/>
</dbReference>
<feature type="domain" description="Carbohydrate kinase FGGY C-terminal" evidence="12">
    <location>
        <begin position="266"/>
        <end position="454"/>
    </location>
</feature>
<evidence type="ECO:0000256" key="1">
    <source>
        <dbReference type="ARBA" id="ARBA00005190"/>
    </source>
</evidence>
<dbReference type="PANTHER" id="PTHR10196:SF69">
    <property type="entry name" value="GLYCEROL KINASE"/>
    <property type="match status" value="1"/>
</dbReference>
<feature type="binding site" evidence="9">
    <location>
        <position position="140"/>
    </location>
    <ligand>
        <name>glycerol</name>
        <dbReference type="ChEBI" id="CHEBI:17754"/>
    </ligand>
</feature>
<feature type="binding site" evidence="9">
    <location>
        <position position="314"/>
    </location>
    <ligand>
        <name>ADP</name>
        <dbReference type="ChEBI" id="CHEBI:456216"/>
    </ligand>
</feature>
<dbReference type="InterPro" id="IPR000577">
    <property type="entry name" value="Carb_kinase_FGGY"/>
</dbReference>
<feature type="binding site" evidence="9">
    <location>
        <position position="271"/>
    </location>
    <ligand>
        <name>ADP</name>
        <dbReference type="ChEBI" id="CHEBI:456216"/>
    </ligand>
</feature>
<evidence type="ECO:0000259" key="11">
    <source>
        <dbReference type="Pfam" id="PF00370"/>
    </source>
</evidence>
<comment type="caution">
    <text evidence="9">Lacks conserved residue(s) required for the propagation of feature annotation.</text>
</comment>
<name>A0A840S826_9SPIR</name>
<feature type="binding site" evidence="9">
    <location>
        <position position="415"/>
    </location>
    <ligand>
        <name>ATP</name>
        <dbReference type="ChEBI" id="CHEBI:30616"/>
    </ligand>
</feature>
<feature type="binding site" evidence="9">
    <location>
        <position position="140"/>
    </location>
    <ligand>
        <name>sn-glycerol 3-phosphate</name>
        <dbReference type="ChEBI" id="CHEBI:57597"/>
    </ligand>
</feature>
<dbReference type="Proteomes" id="UP000578697">
    <property type="component" value="Unassembled WGS sequence"/>
</dbReference>
<keyword evidence="6 9" id="KW-0319">Glycerol metabolism</keyword>
<comment type="activity regulation">
    <text evidence="9">Inhibited by fructose 1,6-bisphosphate (FBP).</text>
</comment>
<evidence type="ECO:0000256" key="9">
    <source>
        <dbReference type="HAMAP-Rule" id="MF_00186"/>
    </source>
</evidence>
<evidence type="ECO:0000256" key="3">
    <source>
        <dbReference type="ARBA" id="ARBA00022679"/>
    </source>
</evidence>
<feature type="binding site" evidence="9">
    <location>
        <position position="89"/>
    </location>
    <ligand>
        <name>glycerol</name>
        <dbReference type="ChEBI" id="CHEBI:17754"/>
    </ligand>
</feature>
<dbReference type="KEGG" id="trc:DYE49_08350"/>
<comment type="function">
    <text evidence="9">Key enzyme in the regulation of glycerol uptake and metabolism. Catalyzes the phosphorylation of glycerol to yield sn-glycerol 3-phosphate.</text>
</comment>
<dbReference type="InterPro" id="IPR018483">
    <property type="entry name" value="Carb_kinase_FGGY_CS"/>
</dbReference>
<dbReference type="FunFam" id="3.30.420.40:FF:000008">
    <property type="entry name" value="Glycerol kinase"/>
    <property type="match status" value="1"/>
</dbReference>
<dbReference type="EC" id="2.7.1.30" evidence="9"/>
<comment type="catalytic activity">
    <reaction evidence="8 9">
        <text>glycerol + ATP = sn-glycerol 3-phosphate + ADP + H(+)</text>
        <dbReference type="Rhea" id="RHEA:21644"/>
        <dbReference type="ChEBI" id="CHEBI:15378"/>
        <dbReference type="ChEBI" id="CHEBI:17754"/>
        <dbReference type="ChEBI" id="CHEBI:30616"/>
        <dbReference type="ChEBI" id="CHEBI:57597"/>
        <dbReference type="ChEBI" id="CHEBI:456216"/>
        <dbReference type="EC" id="2.7.1.30"/>
    </reaction>
</comment>
<dbReference type="PANTHER" id="PTHR10196">
    <property type="entry name" value="SUGAR KINASE"/>
    <property type="match status" value="1"/>
</dbReference>
<dbReference type="NCBIfam" id="NF000756">
    <property type="entry name" value="PRK00047.1"/>
    <property type="match status" value="1"/>
</dbReference>
<feature type="binding site" evidence="9">
    <location>
        <position position="249"/>
    </location>
    <ligand>
        <name>glycerol</name>
        <dbReference type="ChEBI" id="CHEBI:17754"/>
    </ligand>
</feature>
<dbReference type="Pfam" id="PF00370">
    <property type="entry name" value="FGGY_N"/>
    <property type="match status" value="1"/>
</dbReference>
<keyword evidence="4 9" id="KW-0547">Nucleotide-binding</keyword>
<reference evidence="13 15" key="2">
    <citation type="submission" date="2020-08" db="EMBL/GenBank/DDBJ databases">
        <title>Genomic Encyclopedia of Type Strains, Phase IV (KMG-IV): sequencing the most valuable type-strain genomes for metagenomic binning, comparative biology and taxonomic classification.</title>
        <authorList>
            <person name="Goeker M."/>
        </authorList>
    </citation>
    <scope>NUCLEOTIDE SEQUENCE [LARGE SCALE GENOMIC DNA]</scope>
    <source>
        <strain evidence="13 15">DSM 103679</strain>
    </source>
</reference>
<dbReference type="InterPro" id="IPR018485">
    <property type="entry name" value="FGGY_C"/>
</dbReference>
<feature type="binding site" evidence="9">
    <location>
        <position position="249"/>
    </location>
    <ligand>
        <name>sn-glycerol 3-phosphate</name>
        <dbReference type="ChEBI" id="CHEBI:57597"/>
    </ligand>
</feature>
<organism evidence="13 15">
    <name type="scientific">Treponema rectale</name>
    <dbReference type="NCBI Taxonomy" id="744512"/>
    <lineage>
        <taxon>Bacteria</taxon>
        <taxon>Pseudomonadati</taxon>
        <taxon>Spirochaetota</taxon>
        <taxon>Spirochaetia</taxon>
        <taxon>Spirochaetales</taxon>
        <taxon>Treponemataceae</taxon>
        <taxon>Treponema</taxon>
    </lineage>
</organism>
<accession>A0A840S826</accession>
<dbReference type="GO" id="GO:0004370">
    <property type="term" value="F:glycerol kinase activity"/>
    <property type="evidence" value="ECO:0007669"/>
    <property type="project" value="UniProtKB-UniRule"/>
</dbReference>
<evidence type="ECO:0000256" key="5">
    <source>
        <dbReference type="ARBA" id="ARBA00022777"/>
    </source>
</evidence>
<comment type="similarity">
    <text evidence="2 9 10">Belongs to the FGGY kinase family.</text>
</comment>
<protein>
    <recommendedName>
        <fullName evidence="9">Glycerol kinase</fullName>
        <ecNumber evidence="9">2.7.1.30</ecNumber>
    </recommendedName>
    <alternativeName>
        <fullName evidence="9">ATP:glycerol 3-phosphotransferase</fullName>
    </alternativeName>
    <alternativeName>
        <fullName evidence="9">Glycerokinase</fullName>
        <shortName evidence="9">GK</shortName>
    </alternativeName>
</protein>
<dbReference type="FunFam" id="3.30.420.40:FF:000007">
    <property type="entry name" value="Glycerol kinase"/>
    <property type="match status" value="1"/>
</dbReference>
<dbReference type="GO" id="GO:0005524">
    <property type="term" value="F:ATP binding"/>
    <property type="evidence" value="ECO:0007669"/>
    <property type="project" value="UniProtKB-UniRule"/>
</dbReference>
<evidence type="ECO:0000256" key="4">
    <source>
        <dbReference type="ARBA" id="ARBA00022741"/>
    </source>
</evidence>
<dbReference type="RefSeq" id="WP_184651253.1">
    <property type="nucleotide sequence ID" value="NZ_JACHFR010000001.1"/>
</dbReference>
<dbReference type="NCBIfam" id="TIGR01311">
    <property type="entry name" value="glycerol_kin"/>
    <property type="match status" value="1"/>
</dbReference>
<feature type="binding site" evidence="9">
    <location>
        <position position="271"/>
    </location>
    <ligand>
        <name>ATP</name>
        <dbReference type="ChEBI" id="CHEBI:30616"/>
    </ligand>
</feature>
<feature type="binding site" evidence="9">
    <location>
        <position position="18"/>
    </location>
    <ligand>
        <name>ADP</name>
        <dbReference type="ChEBI" id="CHEBI:456216"/>
    </ligand>
</feature>
<feature type="binding site" evidence="9">
    <location>
        <position position="314"/>
    </location>
    <ligand>
        <name>ATP</name>
        <dbReference type="ChEBI" id="CHEBI:30616"/>
    </ligand>
</feature>
<evidence type="ECO:0000256" key="2">
    <source>
        <dbReference type="ARBA" id="ARBA00009156"/>
    </source>
</evidence>
<dbReference type="SUPFAM" id="SSF53067">
    <property type="entry name" value="Actin-like ATPase domain"/>
    <property type="match status" value="2"/>
</dbReference>
<evidence type="ECO:0000313" key="15">
    <source>
        <dbReference type="Proteomes" id="UP000578697"/>
    </source>
</evidence>
<dbReference type="Pfam" id="PF02782">
    <property type="entry name" value="FGGY_C"/>
    <property type="match status" value="1"/>
</dbReference>
<dbReference type="InterPro" id="IPR018484">
    <property type="entry name" value="FGGY_N"/>
</dbReference>
<evidence type="ECO:0000313" key="14">
    <source>
        <dbReference type="EMBL" id="QOS40466.1"/>
    </source>
</evidence>
<dbReference type="UniPathway" id="UPA00618">
    <property type="reaction ID" value="UER00672"/>
</dbReference>
<dbReference type="Proteomes" id="UP000593591">
    <property type="component" value="Chromosome"/>
</dbReference>
<dbReference type="InterPro" id="IPR043129">
    <property type="entry name" value="ATPase_NBD"/>
</dbReference>
<dbReference type="GO" id="GO:0006072">
    <property type="term" value="P:glycerol-3-phosphate metabolic process"/>
    <property type="evidence" value="ECO:0007669"/>
    <property type="project" value="InterPro"/>
</dbReference>
<dbReference type="PIRSF" id="PIRSF000538">
    <property type="entry name" value="GlpK"/>
    <property type="match status" value="1"/>
</dbReference>
<keyword evidence="15" id="KW-1185">Reference proteome</keyword>